<comment type="caution">
    <text evidence="7">The sequence shown here is derived from an EMBL/GenBank/DDBJ whole genome shotgun (WGS) entry which is preliminary data.</text>
</comment>
<evidence type="ECO:0000313" key="8">
    <source>
        <dbReference type="Proteomes" id="UP000463388"/>
    </source>
</evidence>
<dbReference type="Pfam" id="PF00196">
    <property type="entry name" value="GerE"/>
    <property type="match status" value="1"/>
</dbReference>
<dbReference type="SUPFAM" id="SSF46894">
    <property type="entry name" value="C-terminal effector domain of the bipartite response regulators"/>
    <property type="match status" value="1"/>
</dbReference>
<feature type="transmembrane region" description="Helical" evidence="5">
    <location>
        <begin position="240"/>
        <end position="263"/>
    </location>
</feature>
<evidence type="ECO:0000259" key="6">
    <source>
        <dbReference type="PROSITE" id="PS50043"/>
    </source>
</evidence>
<keyword evidence="2" id="KW-0238">DNA-binding</keyword>
<dbReference type="GO" id="GO:0006355">
    <property type="term" value="P:regulation of DNA-templated transcription"/>
    <property type="evidence" value="ECO:0007669"/>
    <property type="project" value="InterPro"/>
</dbReference>
<keyword evidence="5" id="KW-0472">Membrane</keyword>
<dbReference type="InterPro" id="IPR000792">
    <property type="entry name" value="Tscrpt_reg_LuxR_C"/>
</dbReference>
<proteinExistence type="predicted"/>
<feature type="transmembrane region" description="Helical" evidence="5">
    <location>
        <begin position="275"/>
        <end position="294"/>
    </location>
</feature>
<dbReference type="InterPro" id="IPR016032">
    <property type="entry name" value="Sig_transdc_resp-reg_C-effctor"/>
</dbReference>
<organism evidence="7 8">
    <name type="scientific">Adlercreutzia mucosicola</name>
    <dbReference type="NCBI Taxonomy" id="580026"/>
    <lineage>
        <taxon>Bacteria</taxon>
        <taxon>Bacillati</taxon>
        <taxon>Actinomycetota</taxon>
        <taxon>Coriobacteriia</taxon>
        <taxon>Eggerthellales</taxon>
        <taxon>Eggerthellaceae</taxon>
        <taxon>Adlercreutzia</taxon>
    </lineage>
</organism>
<feature type="transmembrane region" description="Helical" evidence="5">
    <location>
        <begin position="79"/>
        <end position="103"/>
    </location>
</feature>
<feature type="transmembrane region" description="Helical" evidence="5">
    <location>
        <begin position="141"/>
        <end position="166"/>
    </location>
</feature>
<feature type="transmembrane region" description="Helical" evidence="5">
    <location>
        <begin position="359"/>
        <end position="382"/>
    </location>
</feature>
<dbReference type="Gene3D" id="1.10.10.10">
    <property type="entry name" value="Winged helix-like DNA-binding domain superfamily/Winged helix DNA-binding domain"/>
    <property type="match status" value="1"/>
</dbReference>
<dbReference type="SMART" id="SM00421">
    <property type="entry name" value="HTH_LUXR"/>
    <property type="match status" value="1"/>
</dbReference>
<protein>
    <submittedName>
        <fullName evidence="7">LuxR family transcriptional regulator</fullName>
    </submittedName>
</protein>
<reference evidence="7 8" key="1">
    <citation type="submission" date="2019-12" db="EMBL/GenBank/DDBJ databases">
        <title>Microbes associate with the intestines of laboratory mice.</title>
        <authorList>
            <person name="Navarre W."/>
            <person name="Wong E."/>
        </authorList>
    </citation>
    <scope>NUCLEOTIDE SEQUENCE [LARGE SCALE GENOMIC DNA]</scope>
    <source>
        <strain evidence="7 8">NM66_B29</strain>
    </source>
</reference>
<dbReference type="PANTHER" id="PTHR44688">
    <property type="entry name" value="DNA-BINDING TRANSCRIPTIONAL ACTIVATOR DEVR_DOSR"/>
    <property type="match status" value="1"/>
</dbReference>
<feature type="transmembrane region" description="Helical" evidence="5">
    <location>
        <begin position="115"/>
        <end position="135"/>
    </location>
</feature>
<feature type="transmembrane region" description="Helical" evidence="5">
    <location>
        <begin position="198"/>
        <end position="219"/>
    </location>
</feature>
<keyword evidence="8" id="KW-1185">Reference proteome</keyword>
<evidence type="ECO:0000313" key="7">
    <source>
        <dbReference type="EMBL" id="MVX60759.1"/>
    </source>
</evidence>
<dbReference type="Proteomes" id="UP000463388">
    <property type="component" value="Unassembled WGS sequence"/>
</dbReference>
<accession>A0A6N8JNZ3</accession>
<keyword evidence="3" id="KW-0804">Transcription</keyword>
<evidence type="ECO:0000256" key="4">
    <source>
        <dbReference type="SAM" id="MobiDB-lite"/>
    </source>
</evidence>
<feature type="transmembrane region" description="Helical" evidence="5">
    <location>
        <begin position="173"/>
        <end position="192"/>
    </location>
</feature>
<feature type="transmembrane region" description="Helical" evidence="5">
    <location>
        <begin position="326"/>
        <end position="347"/>
    </location>
</feature>
<keyword evidence="1" id="KW-0805">Transcription regulation</keyword>
<keyword evidence="5" id="KW-1133">Transmembrane helix</keyword>
<feature type="transmembrane region" description="Helical" evidence="5">
    <location>
        <begin position="394"/>
        <end position="414"/>
    </location>
</feature>
<feature type="domain" description="HTH luxR-type" evidence="6">
    <location>
        <begin position="457"/>
        <end position="522"/>
    </location>
</feature>
<evidence type="ECO:0000256" key="1">
    <source>
        <dbReference type="ARBA" id="ARBA00023015"/>
    </source>
</evidence>
<dbReference type="GO" id="GO:0003677">
    <property type="term" value="F:DNA binding"/>
    <property type="evidence" value="ECO:0007669"/>
    <property type="project" value="UniProtKB-KW"/>
</dbReference>
<dbReference type="InterPro" id="IPR036388">
    <property type="entry name" value="WH-like_DNA-bd_sf"/>
</dbReference>
<dbReference type="PROSITE" id="PS50043">
    <property type="entry name" value="HTH_LUXR_2"/>
    <property type="match status" value="1"/>
</dbReference>
<dbReference type="PRINTS" id="PR00038">
    <property type="entry name" value="HTHLUXR"/>
</dbReference>
<feature type="transmembrane region" description="Helical" evidence="5">
    <location>
        <begin position="301"/>
        <end position="320"/>
    </location>
</feature>
<keyword evidence="5" id="KW-0812">Transmembrane</keyword>
<dbReference type="AlphaFoldDB" id="A0A6N8JNZ3"/>
<feature type="region of interest" description="Disordered" evidence="4">
    <location>
        <begin position="424"/>
        <end position="447"/>
    </location>
</feature>
<name>A0A6N8JNZ3_9ACTN</name>
<dbReference type="EMBL" id="WSRR01000007">
    <property type="protein sequence ID" value="MVX60759.1"/>
    <property type="molecule type" value="Genomic_DNA"/>
</dbReference>
<dbReference type="CDD" id="cd06170">
    <property type="entry name" value="LuxR_C_like"/>
    <property type="match status" value="1"/>
</dbReference>
<evidence type="ECO:0000256" key="3">
    <source>
        <dbReference type="ARBA" id="ARBA00023163"/>
    </source>
</evidence>
<evidence type="ECO:0000256" key="5">
    <source>
        <dbReference type="SAM" id="Phobius"/>
    </source>
</evidence>
<feature type="transmembrane region" description="Helical" evidence="5">
    <location>
        <begin position="48"/>
        <end position="67"/>
    </location>
</feature>
<evidence type="ECO:0000256" key="2">
    <source>
        <dbReference type="ARBA" id="ARBA00023125"/>
    </source>
</evidence>
<gene>
    <name evidence="7" type="ORF">GKZ27_04695</name>
</gene>
<dbReference type="PANTHER" id="PTHR44688:SF16">
    <property type="entry name" value="DNA-BINDING TRANSCRIPTIONAL ACTIVATOR DEVR_DOSR"/>
    <property type="match status" value="1"/>
</dbReference>
<sequence>MISWLPSGEICHSREKLRSEAASIIATMQEGGGACMLRCLSKRAVRNFCGIAVGFGLYRAASGHFYGTAMSSTSVKVGLVADVSFAVAFNAAALAVGLAFALLSGLRGRVPGRALYGGAAASLTISCVLMAAPFASSGMPFAMAAAGILAGAALAVLYILWLGVFVAQAQERLAILEIMAGYMLSGALGAVLAKVPLAVSGILALSMMGLSMLPFFLAWRREQPCGRLPEKMRWRNGASLAPTFVAFFVLVGVVGLFHTGLLGSSSESAAGSQSSWPSTLASALAVLGLVVSVGGGLKTEFVYKTCFPLVIVALSFLPFSVHIAGFPVGAIVIFCYKVCSIVILLFLVHETRRLGWPSWMLGSFFMIGSCLSLLIGLGLGAVLGPMSARLDVSLITMLSFAGIYPLAIVLLALARRESSQKTLRPEGVCDEGESGGAGGCGQASAEAGHIEDDPVQSAAEAYGLTKREREILEYLARGRSARFIAEALVISENTVWFHIKKIYAKTGVHGKQELMSLIERGDVRLPASPR</sequence>